<keyword evidence="3" id="KW-1185">Reference proteome</keyword>
<organism evidence="2 3">
    <name type="scientific">Tetraparma gracilis</name>
    <dbReference type="NCBI Taxonomy" id="2962635"/>
    <lineage>
        <taxon>Eukaryota</taxon>
        <taxon>Sar</taxon>
        <taxon>Stramenopiles</taxon>
        <taxon>Ochrophyta</taxon>
        <taxon>Bolidophyceae</taxon>
        <taxon>Parmales</taxon>
        <taxon>Triparmaceae</taxon>
        <taxon>Tetraparma</taxon>
    </lineage>
</organism>
<reference evidence="2 3" key="1">
    <citation type="journal article" date="2023" name="Commun. Biol.">
        <title>Genome analysis of Parmales, the sister group of diatoms, reveals the evolutionary specialization of diatoms from phago-mixotrophs to photoautotrophs.</title>
        <authorList>
            <person name="Ban H."/>
            <person name="Sato S."/>
            <person name="Yoshikawa S."/>
            <person name="Yamada K."/>
            <person name="Nakamura Y."/>
            <person name="Ichinomiya M."/>
            <person name="Sato N."/>
            <person name="Blanc-Mathieu R."/>
            <person name="Endo H."/>
            <person name="Kuwata A."/>
            <person name="Ogata H."/>
        </authorList>
    </citation>
    <scope>NUCLEOTIDE SEQUENCE [LARGE SCALE GENOMIC DNA]</scope>
</reference>
<feature type="non-terminal residue" evidence="2">
    <location>
        <position position="1"/>
    </location>
</feature>
<sequence>PDSLRVSPVKLGHHTHQPHPIFYTVGEEKAIARAKKEKEEEKRRKQFTALLNKTSPSTKRKKKNVLLKKIIKRSIDDSGTGEKMSDKMAGYVGNVSGLITLPDRGSTEYENQVSWLLRNQSTLGRNKAGKRYGHAGNMRAPFVSVEDLQAQVNEERQIKAVNKAYENMLEEQGSNIGNQVVRRKRDRKKL</sequence>
<gene>
    <name evidence="2" type="ORF">TeGR_g5417</name>
</gene>
<protein>
    <submittedName>
        <fullName evidence="2">Uncharacterized protein</fullName>
    </submittedName>
</protein>
<accession>A0ABQ6MM00</accession>
<evidence type="ECO:0000313" key="2">
    <source>
        <dbReference type="EMBL" id="GMI28329.1"/>
    </source>
</evidence>
<evidence type="ECO:0000313" key="3">
    <source>
        <dbReference type="Proteomes" id="UP001165060"/>
    </source>
</evidence>
<name>A0ABQ6MM00_9STRA</name>
<feature type="region of interest" description="Disordered" evidence="1">
    <location>
        <begin position="35"/>
        <end position="62"/>
    </location>
</feature>
<dbReference type="Proteomes" id="UP001165060">
    <property type="component" value="Unassembled WGS sequence"/>
</dbReference>
<comment type="caution">
    <text evidence="2">The sequence shown here is derived from an EMBL/GenBank/DDBJ whole genome shotgun (WGS) entry which is preliminary data.</text>
</comment>
<proteinExistence type="predicted"/>
<evidence type="ECO:0000256" key="1">
    <source>
        <dbReference type="SAM" id="MobiDB-lite"/>
    </source>
</evidence>
<dbReference type="EMBL" id="BRYB01002966">
    <property type="protein sequence ID" value="GMI28329.1"/>
    <property type="molecule type" value="Genomic_DNA"/>
</dbReference>